<proteinExistence type="evidence at transcript level"/>
<dbReference type="InterPro" id="IPR050566">
    <property type="entry name" value="Deoxyribonucleoside_kinase"/>
</dbReference>
<dbReference type="FunFam" id="3.40.50.300:FF:001571">
    <property type="entry name" value="Deoxynucleoside kinase"/>
    <property type="match status" value="1"/>
</dbReference>
<dbReference type="InterPro" id="IPR027417">
    <property type="entry name" value="P-loop_NTPase"/>
</dbReference>
<dbReference type="AlphaFoldDB" id="A0A2P2I6R5"/>
<accession>A0A2P2I6R5</accession>
<dbReference type="PANTHER" id="PTHR10513">
    <property type="entry name" value="DEOXYNUCLEOSIDE KINASE"/>
    <property type="match status" value="1"/>
</dbReference>
<protein>
    <submittedName>
        <fullName evidence="2">Deoxynucleoside kinase-like</fullName>
    </submittedName>
</protein>
<evidence type="ECO:0000313" key="2">
    <source>
        <dbReference type="EMBL" id="LAB69717.1"/>
    </source>
</evidence>
<dbReference type="InterPro" id="IPR031314">
    <property type="entry name" value="DNK_dom"/>
</dbReference>
<keyword evidence="2" id="KW-0418">Kinase</keyword>
<dbReference type="GO" id="GO:0005739">
    <property type="term" value="C:mitochondrion"/>
    <property type="evidence" value="ECO:0007669"/>
    <property type="project" value="TreeGrafter"/>
</dbReference>
<dbReference type="SUPFAM" id="SSF52540">
    <property type="entry name" value="P-loop containing nucleoside triphosphate hydrolases"/>
    <property type="match status" value="1"/>
</dbReference>
<dbReference type="CDD" id="cd01673">
    <property type="entry name" value="dNK"/>
    <property type="match status" value="1"/>
</dbReference>
<dbReference type="PANTHER" id="PTHR10513:SF24">
    <property type="entry name" value="THYMIDINE KINASE 2, MITOCHONDRIAL"/>
    <property type="match status" value="1"/>
</dbReference>
<keyword evidence="2" id="KW-0808">Transferase</keyword>
<dbReference type="Pfam" id="PF01712">
    <property type="entry name" value="dNK"/>
    <property type="match status" value="1"/>
</dbReference>
<sequence>MSKLFKRSICASPLPFTRISCKLLTIQLPNLFFIPIKTITQFYYFSTKLLKDSTHTKLHLQSKSRLHTAQLPILNYVNIASNNTSLIPLLSLYKLCYPSTNTTTTITPLSQFHTINQLINTTMMQTKRLNRPITICVEGNIGSGKTTLLNHLATKKGVEVFEEPVNKWRNMKGKNLLELMYQDPTRWSHLFQTYVQLTMMQIHVQPCNANIKVMERSIYSARHCFVENLYQTGKMSEPEYNVYCEWYNMATNQLGISVDLIVYLSAEPTVVQKRILERGRSEEASIPLSYLQQLHALHQRWLGQDTLPAPLLVLDTDMTVEEMCSAIEEHLAVILEDRRQSSKACSGSGDVIAAADDVTADPVLLSSPTLPKTAAAIN</sequence>
<reference evidence="2" key="1">
    <citation type="journal article" date="2018" name="Biosci. Biotechnol. Biochem.">
        <title>Polysaccharide hydrolase of the hadal zone amphipods Hirondellea gigas.</title>
        <authorList>
            <person name="Kobayashi H."/>
            <person name="Nagahama T."/>
            <person name="Arai W."/>
            <person name="Sasagawa Y."/>
            <person name="Umeda M."/>
            <person name="Hayashi T."/>
            <person name="Nikaido I."/>
            <person name="Watanabe H."/>
            <person name="Oguri K."/>
            <person name="Kitazato H."/>
            <person name="Fujioka K."/>
            <person name="Kido Y."/>
            <person name="Takami H."/>
        </authorList>
    </citation>
    <scope>NUCLEOTIDE SEQUENCE</scope>
    <source>
        <tissue evidence="2">Whole body</tissue>
    </source>
</reference>
<feature type="domain" description="Deoxynucleoside kinase" evidence="1">
    <location>
        <begin position="135"/>
        <end position="319"/>
    </location>
</feature>
<dbReference type="EMBL" id="IACF01004123">
    <property type="protein sequence ID" value="LAB69717.1"/>
    <property type="molecule type" value="mRNA"/>
</dbReference>
<evidence type="ECO:0000259" key="1">
    <source>
        <dbReference type="Pfam" id="PF01712"/>
    </source>
</evidence>
<name>A0A2P2I6R5_9CRUS</name>
<organism evidence="2">
    <name type="scientific">Hirondellea gigas</name>
    <dbReference type="NCBI Taxonomy" id="1518452"/>
    <lineage>
        <taxon>Eukaryota</taxon>
        <taxon>Metazoa</taxon>
        <taxon>Ecdysozoa</taxon>
        <taxon>Arthropoda</taxon>
        <taxon>Crustacea</taxon>
        <taxon>Multicrustacea</taxon>
        <taxon>Malacostraca</taxon>
        <taxon>Eumalacostraca</taxon>
        <taxon>Peracarida</taxon>
        <taxon>Amphipoda</taxon>
        <taxon>Amphilochidea</taxon>
        <taxon>Lysianassida</taxon>
        <taxon>Lysianassidira</taxon>
        <taxon>Lysianassoidea</taxon>
        <taxon>Lysianassidae</taxon>
        <taxon>Hirondellea</taxon>
    </lineage>
</organism>
<dbReference type="Gene3D" id="3.40.50.300">
    <property type="entry name" value="P-loop containing nucleotide triphosphate hydrolases"/>
    <property type="match status" value="1"/>
</dbReference>
<dbReference type="GO" id="GO:0019136">
    <property type="term" value="F:deoxynucleoside kinase activity"/>
    <property type="evidence" value="ECO:0007669"/>
    <property type="project" value="TreeGrafter"/>
</dbReference>